<dbReference type="STRING" id="121845.A0A1S3CY78"/>
<name>A0A1S3CY78_DIACI</name>
<evidence type="ECO:0000259" key="1">
    <source>
        <dbReference type="Pfam" id="PF23055"/>
    </source>
</evidence>
<gene>
    <name evidence="3" type="primary">LOC103507572</name>
</gene>
<proteinExistence type="predicted"/>
<dbReference type="RefSeq" id="XP_008470284.1">
    <property type="nucleotide sequence ID" value="XM_008472062.1"/>
</dbReference>
<dbReference type="OMA" id="PEDICWY"/>
<reference evidence="3" key="1">
    <citation type="submission" date="2025-08" db="UniProtKB">
        <authorList>
            <consortium name="RefSeq"/>
        </authorList>
    </citation>
    <scope>IDENTIFICATION</scope>
</reference>
<protein>
    <submittedName>
        <fullName evidence="3">Uncharacterized protein LOC103507572</fullName>
    </submittedName>
</protein>
<keyword evidence="2" id="KW-1185">Reference proteome</keyword>
<dbReference type="PaxDb" id="121845-A0A1S3CY78"/>
<dbReference type="AlphaFoldDB" id="A0A1S3CY78"/>
<sequence>MFSSTQNSTLVTPTADDRVYRVAVKPPPFWKNKPSIWFAQMEAQFRTSGVTADQTMFDYLISAVDSEILESVSDLILNPPAVEKYKTLKDRLIEHFSGSETQRFQHLLSAQEFGDKKPSELLQHMIDLCPALDAKFLKTLWLQQLPSSLRPVLTAQNIDLRSLGKLADDISSSLQDHHVKAVESSSTQSDVLERLSSQMENLSASLEVLKIQQRKPFRSRPFQARRSEAPEDICWYHKKFGRYAQQCLRPCNWYRANKSLNTRAGQ</sequence>
<evidence type="ECO:0000313" key="2">
    <source>
        <dbReference type="Proteomes" id="UP000079169"/>
    </source>
</evidence>
<dbReference type="KEGG" id="dci:103507572"/>
<dbReference type="GeneID" id="103507572"/>
<dbReference type="Proteomes" id="UP000079169">
    <property type="component" value="Unplaced"/>
</dbReference>
<evidence type="ECO:0000313" key="3">
    <source>
        <dbReference type="RefSeq" id="XP_008470284.1"/>
    </source>
</evidence>
<dbReference type="PANTHER" id="PTHR33327">
    <property type="entry name" value="ENDONUCLEASE"/>
    <property type="match status" value="1"/>
</dbReference>
<dbReference type="InterPro" id="IPR055469">
    <property type="entry name" value="DUF7041"/>
</dbReference>
<accession>A0A1S3CY78</accession>
<feature type="domain" description="DUF7041" evidence="1">
    <location>
        <begin position="27"/>
        <end position="108"/>
    </location>
</feature>
<dbReference type="Pfam" id="PF23055">
    <property type="entry name" value="DUF7041"/>
    <property type="match status" value="1"/>
</dbReference>
<dbReference type="PANTHER" id="PTHR33327:SF3">
    <property type="entry name" value="RNA-DIRECTED DNA POLYMERASE"/>
    <property type="match status" value="1"/>
</dbReference>
<organism evidence="2 3">
    <name type="scientific">Diaphorina citri</name>
    <name type="common">Asian citrus psyllid</name>
    <dbReference type="NCBI Taxonomy" id="121845"/>
    <lineage>
        <taxon>Eukaryota</taxon>
        <taxon>Metazoa</taxon>
        <taxon>Ecdysozoa</taxon>
        <taxon>Arthropoda</taxon>
        <taxon>Hexapoda</taxon>
        <taxon>Insecta</taxon>
        <taxon>Pterygota</taxon>
        <taxon>Neoptera</taxon>
        <taxon>Paraneoptera</taxon>
        <taxon>Hemiptera</taxon>
        <taxon>Sternorrhyncha</taxon>
        <taxon>Psylloidea</taxon>
        <taxon>Psyllidae</taxon>
        <taxon>Diaphorininae</taxon>
        <taxon>Diaphorina</taxon>
    </lineage>
</organism>